<dbReference type="InterPro" id="IPR038186">
    <property type="entry name" value="CHAD_dom_sf"/>
</dbReference>
<dbReference type="PANTHER" id="PTHR39339">
    <property type="entry name" value="SLR1444 PROTEIN"/>
    <property type="match status" value="1"/>
</dbReference>
<organism evidence="3 4">
    <name type="scientific">Paludisphaera mucosa</name>
    <dbReference type="NCBI Taxonomy" id="3030827"/>
    <lineage>
        <taxon>Bacteria</taxon>
        <taxon>Pseudomonadati</taxon>
        <taxon>Planctomycetota</taxon>
        <taxon>Planctomycetia</taxon>
        <taxon>Isosphaerales</taxon>
        <taxon>Isosphaeraceae</taxon>
        <taxon>Paludisphaera</taxon>
    </lineage>
</organism>
<dbReference type="PANTHER" id="PTHR39339:SF1">
    <property type="entry name" value="CHAD DOMAIN-CONTAINING PROTEIN"/>
    <property type="match status" value="1"/>
</dbReference>
<accession>A0ABT6F855</accession>
<sequence length="317" mass="35469">MSSPANPSVPEAPRPDDDRERTGPDDPASKAIVASLRTAIERIQIADPAARGGEPEGVHRLRTSARRLRSELQAFGKLLDAEWRDHLAAELRWLGGAIGEVRDLDVLRERFEKGESEADRLALKPLFDWLEGRRTKGGRTMRRTLTGERFKKLLAELEKAADDPPVGERAGKPCRKILPPLVVKAWKRLRSDADGLAADSPDVAFHEIRKRAKRARYTTELVASALGPKPEKRARRIINLARKIQDVLGEHQDAVVALTEVETFVALGRQDEAFHESVEGLLARLRRAADESRDLFLDELAPKLAKKKNQGRLENHD</sequence>
<dbReference type="SMART" id="SM00880">
    <property type="entry name" value="CHAD"/>
    <property type="match status" value="1"/>
</dbReference>
<evidence type="ECO:0000313" key="3">
    <source>
        <dbReference type="EMBL" id="MDG3003773.1"/>
    </source>
</evidence>
<name>A0ABT6F855_9BACT</name>
<evidence type="ECO:0000256" key="1">
    <source>
        <dbReference type="SAM" id="MobiDB-lite"/>
    </source>
</evidence>
<dbReference type="InterPro" id="IPR007899">
    <property type="entry name" value="CHAD_dom"/>
</dbReference>
<keyword evidence="4" id="KW-1185">Reference proteome</keyword>
<reference evidence="3 4" key="1">
    <citation type="submission" date="2023-03" db="EMBL/GenBank/DDBJ databases">
        <title>Paludisphaera mucosa sp. nov. a novel planctomycete from northern fen.</title>
        <authorList>
            <person name="Ivanova A."/>
        </authorList>
    </citation>
    <scope>NUCLEOTIDE SEQUENCE [LARGE SCALE GENOMIC DNA]</scope>
    <source>
        <strain evidence="3 4">Pla2</strain>
    </source>
</reference>
<feature type="region of interest" description="Disordered" evidence="1">
    <location>
        <begin position="1"/>
        <end position="30"/>
    </location>
</feature>
<feature type="compositionally biased region" description="Basic and acidic residues" evidence="1">
    <location>
        <begin position="13"/>
        <end position="28"/>
    </location>
</feature>
<gene>
    <name evidence="3" type="ORF">PZE19_08325</name>
</gene>
<evidence type="ECO:0000259" key="2">
    <source>
        <dbReference type="PROSITE" id="PS51708"/>
    </source>
</evidence>
<feature type="domain" description="CHAD" evidence="2">
    <location>
        <begin position="25"/>
        <end position="305"/>
    </location>
</feature>
<comment type="caution">
    <text evidence="3">The sequence shown here is derived from an EMBL/GenBank/DDBJ whole genome shotgun (WGS) entry which is preliminary data.</text>
</comment>
<proteinExistence type="predicted"/>
<dbReference type="EMBL" id="JARRAG010000001">
    <property type="protein sequence ID" value="MDG3003773.1"/>
    <property type="molecule type" value="Genomic_DNA"/>
</dbReference>
<evidence type="ECO:0000313" key="4">
    <source>
        <dbReference type="Proteomes" id="UP001216907"/>
    </source>
</evidence>
<protein>
    <submittedName>
        <fullName evidence="3">CHAD domain-containing protein</fullName>
    </submittedName>
</protein>
<dbReference type="Pfam" id="PF05235">
    <property type="entry name" value="CHAD"/>
    <property type="match status" value="1"/>
</dbReference>
<dbReference type="RefSeq" id="WP_277860121.1">
    <property type="nucleotide sequence ID" value="NZ_JARRAG010000001.1"/>
</dbReference>
<dbReference type="PROSITE" id="PS51708">
    <property type="entry name" value="CHAD"/>
    <property type="match status" value="1"/>
</dbReference>
<dbReference type="Proteomes" id="UP001216907">
    <property type="component" value="Unassembled WGS sequence"/>
</dbReference>
<dbReference type="Gene3D" id="1.40.20.10">
    <property type="entry name" value="CHAD domain"/>
    <property type="match status" value="1"/>
</dbReference>